<sequence>MGKKLFEKGDNWVTNCLINNSYTTQNTWESYAYGYKLAAEALALKVLQEDNYRDKLIFPIIFLYRHYIELRLKEIIEYGSSLIDKPKKFPKTHALSHLWKDAKIIIIEIWPGSPEERFTEIERAIEAISEIDRQSDAFRYPVDKSGGPSLENITVINLTNFVEIITPIVEILEGIVCGISSYRDDKYDMMEQLWHYFH</sequence>
<keyword evidence="2" id="KW-1185">Reference proteome</keyword>
<evidence type="ECO:0000313" key="1">
    <source>
        <dbReference type="EMBL" id="RFS21842.1"/>
    </source>
</evidence>
<protein>
    <recommendedName>
        <fullName evidence="3">HEPN domain-containing protein</fullName>
    </recommendedName>
</protein>
<reference evidence="1 2" key="1">
    <citation type="submission" date="2018-07" db="EMBL/GenBank/DDBJ databases">
        <title>Chitinophaga K2CV101002-2 sp. nov., isolated from a monsoon evergreen broad-leaved forest soil.</title>
        <authorList>
            <person name="Lv Y."/>
        </authorList>
    </citation>
    <scope>NUCLEOTIDE SEQUENCE [LARGE SCALE GENOMIC DNA]</scope>
    <source>
        <strain evidence="1 2">GDMCC 1.1288</strain>
    </source>
</reference>
<dbReference type="AlphaFoldDB" id="A0A3E1Y8V5"/>
<organism evidence="1 2">
    <name type="scientific">Chitinophaga silvatica</name>
    <dbReference type="NCBI Taxonomy" id="2282649"/>
    <lineage>
        <taxon>Bacteria</taxon>
        <taxon>Pseudomonadati</taxon>
        <taxon>Bacteroidota</taxon>
        <taxon>Chitinophagia</taxon>
        <taxon>Chitinophagales</taxon>
        <taxon>Chitinophagaceae</taxon>
        <taxon>Chitinophaga</taxon>
    </lineage>
</organism>
<comment type="caution">
    <text evidence="1">The sequence shown here is derived from an EMBL/GenBank/DDBJ whole genome shotgun (WGS) entry which is preliminary data.</text>
</comment>
<dbReference type="RefSeq" id="WP_116976449.1">
    <property type="nucleotide sequence ID" value="NZ_QPMM01000007.1"/>
</dbReference>
<dbReference type="EMBL" id="QPMM01000007">
    <property type="protein sequence ID" value="RFS21842.1"/>
    <property type="molecule type" value="Genomic_DNA"/>
</dbReference>
<dbReference type="Proteomes" id="UP000260644">
    <property type="component" value="Unassembled WGS sequence"/>
</dbReference>
<evidence type="ECO:0000313" key="2">
    <source>
        <dbReference type="Proteomes" id="UP000260644"/>
    </source>
</evidence>
<evidence type="ECO:0008006" key="3">
    <source>
        <dbReference type="Google" id="ProtNLM"/>
    </source>
</evidence>
<gene>
    <name evidence="1" type="ORF">DVR12_14395</name>
</gene>
<dbReference type="OrthoDB" id="1493616at2"/>
<proteinExistence type="predicted"/>
<accession>A0A3E1Y8V5</accession>
<name>A0A3E1Y8V5_9BACT</name>